<dbReference type="GO" id="GO:0032259">
    <property type="term" value="P:methylation"/>
    <property type="evidence" value="ECO:0007669"/>
    <property type="project" value="UniProtKB-KW"/>
</dbReference>
<accession>A0A3D9XSL6</accession>
<evidence type="ECO:0000313" key="3">
    <source>
        <dbReference type="Proteomes" id="UP000256941"/>
    </source>
</evidence>
<evidence type="ECO:0000259" key="1">
    <source>
        <dbReference type="Pfam" id="PF08241"/>
    </source>
</evidence>
<dbReference type="RefSeq" id="WP_116220998.1">
    <property type="nucleotide sequence ID" value="NZ_CP038196.1"/>
</dbReference>
<reference evidence="2 3" key="1">
    <citation type="submission" date="2018-08" db="EMBL/GenBank/DDBJ databases">
        <title>Genomic Encyclopedia of Archaeal and Bacterial Type Strains, Phase II (KMG-II): from individual species to whole genera.</title>
        <authorList>
            <person name="Goeker M."/>
        </authorList>
    </citation>
    <scope>NUCLEOTIDE SEQUENCE [LARGE SCALE GENOMIC DNA]</scope>
    <source>
        <strain evidence="2 3">DSM 17099</strain>
    </source>
</reference>
<dbReference type="Gene3D" id="3.40.50.150">
    <property type="entry name" value="Vaccinia Virus protein VP39"/>
    <property type="match status" value="1"/>
</dbReference>
<dbReference type="EMBL" id="QTUJ01000001">
    <property type="protein sequence ID" value="REF72608.1"/>
    <property type="molecule type" value="Genomic_DNA"/>
</dbReference>
<dbReference type="PANTHER" id="PTHR43464">
    <property type="entry name" value="METHYLTRANSFERASE"/>
    <property type="match status" value="1"/>
</dbReference>
<feature type="domain" description="Methyltransferase type 11" evidence="1">
    <location>
        <begin position="47"/>
        <end position="142"/>
    </location>
</feature>
<dbReference type="InterPro" id="IPR029063">
    <property type="entry name" value="SAM-dependent_MTases_sf"/>
</dbReference>
<dbReference type="SUPFAM" id="SSF53335">
    <property type="entry name" value="S-adenosyl-L-methionine-dependent methyltransferases"/>
    <property type="match status" value="1"/>
</dbReference>
<evidence type="ECO:0000313" key="2">
    <source>
        <dbReference type="EMBL" id="REF72608.1"/>
    </source>
</evidence>
<dbReference type="AlphaFoldDB" id="A0A3D9XSL6"/>
<dbReference type="Pfam" id="PF08241">
    <property type="entry name" value="Methyltransf_11"/>
    <property type="match status" value="1"/>
</dbReference>
<proteinExistence type="predicted"/>
<gene>
    <name evidence="2" type="ORF">BDD41_1093</name>
</gene>
<organism evidence="2 3">
    <name type="scientific">Paracoccus versutus</name>
    <name type="common">Thiobacillus versutus</name>
    <dbReference type="NCBI Taxonomy" id="34007"/>
    <lineage>
        <taxon>Bacteria</taxon>
        <taxon>Pseudomonadati</taxon>
        <taxon>Pseudomonadota</taxon>
        <taxon>Alphaproteobacteria</taxon>
        <taxon>Rhodobacterales</taxon>
        <taxon>Paracoccaceae</taxon>
        <taxon>Paracoccus</taxon>
    </lineage>
</organism>
<dbReference type="InterPro" id="IPR013216">
    <property type="entry name" value="Methyltransf_11"/>
</dbReference>
<keyword evidence="2" id="KW-0489">Methyltransferase</keyword>
<sequence>MTDPARDAPLASAYARWRASTLGRITDELQQRLLLDLIGEVRGARVLDVGCGDGALAIELAGRGASVSGVDKDGGALEAARVRADRAGVTLHLRKGGAAALPFEDAAFDRVIAVTVLCFVPDPDQAIGEMARVLKPGGRLVIGELGRWNLWATQRRIAGWLGNPVWRAAHFRTGAGLRDLARRQGLNVRDTRGATFYPPFGAAASAMARLDPCLGRRTTLGAAFIAVAAEKPGR</sequence>
<protein>
    <submittedName>
        <fullName evidence="2">Methyltransferase family protein</fullName>
    </submittedName>
</protein>
<name>A0A3D9XSL6_PARVE</name>
<dbReference type="GO" id="GO:0008757">
    <property type="term" value="F:S-adenosylmethionine-dependent methyltransferase activity"/>
    <property type="evidence" value="ECO:0007669"/>
    <property type="project" value="InterPro"/>
</dbReference>
<keyword evidence="2" id="KW-0808">Transferase</keyword>
<dbReference type="CDD" id="cd02440">
    <property type="entry name" value="AdoMet_MTases"/>
    <property type="match status" value="1"/>
</dbReference>
<comment type="caution">
    <text evidence="2">The sequence shown here is derived from an EMBL/GenBank/DDBJ whole genome shotgun (WGS) entry which is preliminary data.</text>
</comment>
<dbReference type="Proteomes" id="UP000256941">
    <property type="component" value="Unassembled WGS sequence"/>
</dbReference>